<evidence type="ECO:0000256" key="1">
    <source>
        <dbReference type="ARBA" id="ARBA00004141"/>
    </source>
</evidence>
<evidence type="ECO:0000313" key="11">
    <source>
        <dbReference type="Proteomes" id="UP000249610"/>
    </source>
</evidence>
<dbReference type="Proteomes" id="UP000249610">
    <property type="component" value="Unassembled WGS sequence"/>
</dbReference>
<dbReference type="GO" id="GO:0042371">
    <property type="term" value="P:vitamin K biosynthetic process"/>
    <property type="evidence" value="ECO:0007669"/>
    <property type="project" value="TreeGrafter"/>
</dbReference>
<accession>A0A327PPK5</accession>
<dbReference type="PANTHER" id="PTHR13929:SF0">
    <property type="entry name" value="UBIA PRENYLTRANSFERASE DOMAIN-CONTAINING PROTEIN 1"/>
    <property type="match status" value="1"/>
</dbReference>
<dbReference type="NCBIfam" id="NF004750">
    <property type="entry name" value="PRK06080.1-2"/>
    <property type="match status" value="1"/>
</dbReference>
<evidence type="ECO:0000313" key="10">
    <source>
        <dbReference type="EMBL" id="RAI93969.1"/>
    </source>
</evidence>
<dbReference type="PIRSF" id="PIRSF005355">
    <property type="entry name" value="UBIAD1"/>
    <property type="match status" value="1"/>
</dbReference>
<dbReference type="InterPro" id="IPR000537">
    <property type="entry name" value="UbiA_prenyltransferase"/>
</dbReference>
<dbReference type="GO" id="GO:0005886">
    <property type="term" value="C:plasma membrane"/>
    <property type="evidence" value="ECO:0007669"/>
    <property type="project" value="UniProtKB-SubCell"/>
</dbReference>
<organism evidence="10 11">
    <name type="scientific">Algoriphagus yeomjeoni</name>
    <dbReference type="NCBI Taxonomy" id="291403"/>
    <lineage>
        <taxon>Bacteria</taxon>
        <taxon>Pseudomonadati</taxon>
        <taxon>Bacteroidota</taxon>
        <taxon>Cytophagia</taxon>
        <taxon>Cytophagales</taxon>
        <taxon>Cyclobacteriaceae</taxon>
        <taxon>Algoriphagus</taxon>
    </lineage>
</organism>
<feature type="transmembrane region" description="Helical" evidence="8">
    <location>
        <begin position="20"/>
        <end position="37"/>
    </location>
</feature>
<evidence type="ECO:0000256" key="7">
    <source>
        <dbReference type="ARBA" id="ARBA00023136"/>
    </source>
</evidence>
<feature type="transmembrane region" description="Helical" evidence="8">
    <location>
        <begin position="156"/>
        <end position="176"/>
    </location>
</feature>
<feature type="transmembrane region" description="Helical" evidence="8">
    <location>
        <begin position="285"/>
        <end position="304"/>
    </location>
</feature>
<keyword evidence="7 8" id="KW-0472">Membrane</keyword>
<dbReference type="AlphaFoldDB" id="A0A327PPK5"/>
<evidence type="ECO:0000256" key="5">
    <source>
        <dbReference type="ARBA" id="ARBA00022692"/>
    </source>
</evidence>
<evidence type="ECO:0000256" key="3">
    <source>
        <dbReference type="ARBA" id="ARBA00022475"/>
    </source>
</evidence>
<evidence type="ECO:0000256" key="4">
    <source>
        <dbReference type="ARBA" id="ARBA00022679"/>
    </source>
</evidence>
<sequence>MKQAIQTKKEAWLHAVRLRTLPLALASIFAGSFLAVYKQVFRWEILLLASLTTIFLQILSNLSNDYGDTIHGADHQERQGPMRAVQSGLISLPEMKKAMYLFGILALVSGLLLLYFAIQDWVLFGIFLGLGLVAIWAAISYTSGNNPYGYAGLGDISVFLFFGLLGVFGTFFLHSLDWDNSIIWIGIALGLFSTAVLNINNIRDIESDTTAGKKSIPVRIGRKAANIYNWILILGGNYCLLVFAFITKEWTSLLALALFPLMIRIGINVQKGKDSQSIDPNLKKMALSTLVWVILFGIGLVFLGKR</sequence>
<feature type="transmembrane region" description="Helical" evidence="8">
    <location>
        <begin position="227"/>
        <end position="246"/>
    </location>
</feature>
<dbReference type="UniPathway" id="UPA00079">
    <property type="reaction ID" value="UER00168"/>
</dbReference>
<comment type="function">
    <text evidence="8">Conversion of 1,4-dihydroxy-2-naphthoate (DHNA) to demethylmenaquinone (DMK).</text>
</comment>
<dbReference type="InterPro" id="IPR004657">
    <property type="entry name" value="MenA"/>
</dbReference>
<dbReference type="Gene3D" id="1.20.120.1780">
    <property type="entry name" value="UbiA prenyltransferase"/>
    <property type="match status" value="1"/>
</dbReference>
<evidence type="ECO:0000256" key="6">
    <source>
        <dbReference type="ARBA" id="ARBA00022989"/>
    </source>
</evidence>
<proteinExistence type="inferred from homology"/>
<feature type="transmembrane region" description="Helical" evidence="8">
    <location>
        <begin position="43"/>
        <end position="62"/>
    </location>
</feature>
<reference evidence="10 11" key="1">
    <citation type="submission" date="2018-06" db="EMBL/GenBank/DDBJ databases">
        <title>Genomic Encyclopedia of Archaeal and Bacterial Type Strains, Phase II (KMG-II): from individual species to whole genera.</title>
        <authorList>
            <person name="Goeker M."/>
        </authorList>
    </citation>
    <scope>NUCLEOTIDE SEQUENCE [LARGE SCALE GENOMIC DNA]</scope>
    <source>
        <strain evidence="10 11">DSM 23446</strain>
    </source>
</reference>
<dbReference type="PANTHER" id="PTHR13929">
    <property type="entry name" value="1,4-DIHYDROXY-2-NAPHTHOATE OCTAPRENYLTRANSFERASE"/>
    <property type="match status" value="1"/>
</dbReference>
<feature type="transmembrane region" description="Helical" evidence="8">
    <location>
        <begin position="182"/>
        <end position="199"/>
    </location>
</feature>
<dbReference type="RefSeq" id="WP_111610303.1">
    <property type="nucleotide sequence ID" value="NZ_QLLK01000002.1"/>
</dbReference>
<feature type="transmembrane region" description="Helical" evidence="8">
    <location>
        <begin position="98"/>
        <end position="118"/>
    </location>
</feature>
<evidence type="ECO:0000256" key="8">
    <source>
        <dbReference type="HAMAP-Rule" id="MF_01937"/>
    </source>
</evidence>
<dbReference type="NCBIfam" id="TIGR00751">
    <property type="entry name" value="menA"/>
    <property type="match status" value="1"/>
</dbReference>
<gene>
    <name evidence="8" type="primary">menA</name>
    <name evidence="10" type="ORF">LV83_00875</name>
</gene>
<comment type="similarity">
    <text evidence="8">Belongs to the MenA family. Type 1 subfamily.</text>
</comment>
<comment type="catalytic activity">
    <reaction evidence="8">
        <text>an all-trans-polyprenyl diphosphate + 1,4-dihydroxy-2-naphthoate + H(+) = a 2-demethylmenaquinol + CO2 + diphosphate</text>
        <dbReference type="Rhea" id="RHEA:26478"/>
        <dbReference type="Rhea" id="RHEA-COMP:9563"/>
        <dbReference type="Rhea" id="RHEA-COMP:9564"/>
        <dbReference type="ChEBI" id="CHEBI:11173"/>
        <dbReference type="ChEBI" id="CHEBI:15378"/>
        <dbReference type="ChEBI" id="CHEBI:16526"/>
        <dbReference type="ChEBI" id="CHEBI:33019"/>
        <dbReference type="ChEBI" id="CHEBI:55437"/>
        <dbReference type="ChEBI" id="CHEBI:58914"/>
        <dbReference type="EC" id="2.5.1.74"/>
    </reaction>
</comment>
<comment type="pathway">
    <text evidence="8">Quinol/quinone metabolism; menaquinone biosynthesis; menaquinol from 1,4-dihydroxy-2-naphthoate: step 1/2.</text>
</comment>
<keyword evidence="3 8" id="KW-1003">Cell membrane</keyword>
<comment type="caution">
    <text evidence="10">The sequence shown here is derived from an EMBL/GenBank/DDBJ whole genome shotgun (WGS) entry which is preliminary data.</text>
</comment>
<name>A0A327PPK5_9BACT</name>
<dbReference type="HAMAP" id="MF_01937">
    <property type="entry name" value="MenA_1"/>
    <property type="match status" value="1"/>
</dbReference>
<dbReference type="EC" id="2.5.1.74" evidence="8 9"/>
<keyword evidence="4 8" id="KW-0808">Transferase</keyword>
<dbReference type="InterPro" id="IPR026046">
    <property type="entry name" value="UBIAD1"/>
</dbReference>
<evidence type="ECO:0000256" key="2">
    <source>
        <dbReference type="ARBA" id="ARBA00022428"/>
    </source>
</evidence>
<feature type="transmembrane region" description="Helical" evidence="8">
    <location>
        <begin position="124"/>
        <end position="144"/>
    </location>
</feature>
<protein>
    <recommendedName>
        <fullName evidence="8 9">1,4-dihydroxy-2-naphthoate octaprenyltransferase</fullName>
        <shortName evidence="8">DHNA-octaprenyltransferase</shortName>
        <ecNumber evidence="8 9">2.5.1.74</ecNumber>
    </recommendedName>
</protein>
<keyword evidence="2 8" id="KW-0474">Menaquinone biosynthesis</keyword>
<dbReference type="Pfam" id="PF01040">
    <property type="entry name" value="UbiA"/>
    <property type="match status" value="1"/>
</dbReference>
<keyword evidence="5 8" id="KW-0812">Transmembrane</keyword>
<keyword evidence="11" id="KW-1185">Reference proteome</keyword>
<dbReference type="GO" id="GO:0009234">
    <property type="term" value="P:menaquinone biosynthetic process"/>
    <property type="evidence" value="ECO:0007669"/>
    <property type="project" value="UniProtKB-UniRule"/>
</dbReference>
<dbReference type="EMBL" id="QLLK01000002">
    <property type="protein sequence ID" value="RAI93969.1"/>
    <property type="molecule type" value="Genomic_DNA"/>
</dbReference>
<dbReference type="CDD" id="cd13962">
    <property type="entry name" value="PT_UbiA_UBIAD1"/>
    <property type="match status" value="1"/>
</dbReference>
<evidence type="ECO:0000256" key="9">
    <source>
        <dbReference type="NCBIfam" id="TIGR00751"/>
    </source>
</evidence>
<dbReference type="OrthoDB" id="9767568at2"/>
<dbReference type="InterPro" id="IPR044878">
    <property type="entry name" value="UbiA_sf"/>
</dbReference>
<dbReference type="GO" id="GO:0046428">
    <property type="term" value="F:1,4-dihydroxy-2-naphthoate polyprenyltransferase activity"/>
    <property type="evidence" value="ECO:0007669"/>
    <property type="project" value="UniProtKB-UniRule"/>
</dbReference>
<keyword evidence="6 8" id="KW-1133">Transmembrane helix</keyword>
<comment type="subcellular location">
    <subcellularLocation>
        <location evidence="8">Cell membrane</location>
        <topology evidence="8">Multi-pass membrane protein</topology>
    </subcellularLocation>
    <subcellularLocation>
        <location evidence="1">Membrane</location>
        <topology evidence="1">Multi-pass membrane protein</topology>
    </subcellularLocation>
</comment>
<dbReference type="Gene3D" id="1.10.357.140">
    <property type="entry name" value="UbiA prenyltransferase"/>
    <property type="match status" value="1"/>
</dbReference>